<dbReference type="AlphaFoldDB" id="S0FJ82"/>
<reference evidence="1 2" key="1">
    <citation type="journal article" date="2013" name="Genome Announc.">
        <title>Draft Genome Sequence of the Cellulolytic, Mesophilic, Anaerobic Bacterium Clostridium termitidis Strain CT1112 (DSM 5398).</title>
        <authorList>
            <person name="Lal S."/>
            <person name="Ramachandran U."/>
            <person name="Zhang X."/>
            <person name="Munir R."/>
            <person name="Sparling R."/>
            <person name="Levin D.B."/>
        </authorList>
    </citation>
    <scope>NUCLEOTIDE SEQUENCE [LARGE SCALE GENOMIC DNA]</scope>
    <source>
        <strain evidence="1 2">CT1112</strain>
    </source>
</reference>
<dbReference type="RefSeq" id="WP_004630941.1">
    <property type="nucleotide sequence ID" value="NZ_AORV01000072.1"/>
</dbReference>
<dbReference type="InterPro" id="IPR003462">
    <property type="entry name" value="ODC_Mu_crystall"/>
</dbReference>
<dbReference type="PATRIC" id="fig|1195236.3.peg.5374"/>
<dbReference type="eggNOG" id="COG2423">
    <property type="taxonomic scope" value="Bacteria"/>
</dbReference>
<sequence>MNNNKILFISGKDIESMNLTNEEILNSVEQSLVAQGSSQTVIEPRVHLIPNPSINGHFNILRGYIEPLNVAGVKIVGDYVDNYKKDLPSELALLNLYDPGTGMPLAILDATAITDMRTGALTAIGAKYLARKDSKILGHLGARGTSYWNVILLDSIFNFDEIRVNSRRPESREAFAKLLTEKLGKPVIAVDNSEDCLKGADIMVEATRLIEPEPFLLTRWVAPGTFVVPYGTISAVENDLTDVMDKIIVDDWGQCKGGKFGSLRYHVDSGKLSQETLYAELCEIVTGQKKGRESNDECILFWHRGLSLNDIALGYLIWQKAIAAKIGTELTYR</sequence>
<dbReference type="Gene3D" id="3.40.50.720">
    <property type="entry name" value="NAD(P)-binding Rossmann-like Domain"/>
    <property type="match status" value="1"/>
</dbReference>
<proteinExistence type="predicted"/>
<keyword evidence="2" id="KW-1185">Reference proteome</keyword>
<evidence type="ECO:0000313" key="1">
    <source>
        <dbReference type="EMBL" id="EMS69174.1"/>
    </source>
</evidence>
<dbReference type="PIRSF" id="PIRSF001439">
    <property type="entry name" value="CryM"/>
    <property type="match status" value="1"/>
</dbReference>
<dbReference type="GO" id="GO:0005737">
    <property type="term" value="C:cytoplasm"/>
    <property type="evidence" value="ECO:0007669"/>
    <property type="project" value="TreeGrafter"/>
</dbReference>
<dbReference type="STRING" id="1195236.CTER_5238"/>
<keyword evidence="1" id="KW-0456">Lyase</keyword>
<dbReference type="SUPFAM" id="SSF51735">
    <property type="entry name" value="NAD(P)-binding Rossmann-fold domains"/>
    <property type="match status" value="1"/>
</dbReference>
<name>S0FJ82_RUMCE</name>
<dbReference type="SMR" id="S0FJ82"/>
<accession>S0FJ82</accession>
<protein>
    <submittedName>
        <fullName evidence="1">CTER_nithine cyclodeaminase</fullName>
        <ecNumber evidence="1">4.3.1.12</ecNumber>
    </submittedName>
</protein>
<dbReference type="InterPro" id="IPR023401">
    <property type="entry name" value="ODC_N"/>
</dbReference>
<comment type="caution">
    <text evidence="1">The sequence shown here is derived from an EMBL/GenBank/DDBJ whole genome shotgun (WGS) entry which is preliminary data.</text>
</comment>
<gene>
    <name evidence="1" type="ORF">CTER_5238</name>
</gene>
<dbReference type="PANTHER" id="PTHR13812">
    <property type="entry name" value="KETIMINE REDUCTASE MU-CRYSTALLIN"/>
    <property type="match status" value="1"/>
</dbReference>
<dbReference type="EMBL" id="AORV01000072">
    <property type="protein sequence ID" value="EMS69174.1"/>
    <property type="molecule type" value="Genomic_DNA"/>
</dbReference>
<dbReference type="InterPro" id="IPR036291">
    <property type="entry name" value="NAD(P)-bd_dom_sf"/>
</dbReference>
<dbReference type="GO" id="GO:0008473">
    <property type="term" value="F:ornithine cyclodeaminase activity"/>
    <property type="evidence" value="ECO:0007669"/>
    <property type="project" value="UniProtKB-EC"/>
</dbReference>
<dbReference type="Gene3D" id="3.30.1780.10">
    <property type="entry name" value="ornithine cyclodeaminase, domain 1"/>
    <property type="match status" value="1"/>
</dbReference>
<dbReference type="Proteomes" id="UP000014155">
    <property type="component" value="Unassembled WGS sequence"/>
</dbReference>
<dbReference type="Pfam" id="PF02423">
    <property type="entry name" value="OCD_Mu_crystall"/>
    <property type="match status" value="1"/>
</dbReference>
<dbReference type="PANTHER" id="PTHR13812:SF19">
    <property type="entry name" value="KETIMINE REDUCTASE MU-CRYSTALLIN"/>
    <property type="match status" value="1"/>
</dbReference>
<evidence type="ECO:0000313" key="2">
    <source>
        <dbReference type="Proteomes" id="UP000014155"/>
    </source>
</evidence>
<dbReference type="EC" id="4.3.1.12" evidence="1"/>
<organism evidence="1 2">
    <name type="scientific">Ruminiclostridium cellobioparum subsp. termitidis CT1112</name>
    <dbReference type="NCBI Taxonomy" id="1195236"/>
    <lineage>
        <taxon>Bacteria</taxon>
        <taxon>Bacillati</taxon>
        <taxon>Bacillota</taxon>
        <taxon>Clostridia</taxon>
        <taxon>Eubacteriales</taxon>
        <taxon>Oscillospiraceae</taxon>
        <taxon>Ruminiclostridium</taxon>
    </lineage>
</organism>